<dbReference type="Proteomes" id="UP000594262">
    <property type="component" value="Unplaced"/>
</dbReference>
<evidence type="ECO:0000256" key="2">
    <source>
        <dbReference type="ARBA" id="ARBA00022574"/>
    </source>
</evidence>
<dbReference type="InterPro" id="IPR001680">
    <property type="entry name" value="WD40_rpt"/>
</dbReference>
<dbReference type="PROSITE" id="PS50082">
    <property type="entry name" value="WD_REPEATS_2"/>
    <property type="match status" value="2"/>
</dbReference>
<reference evidence="6" key="1">
    <citation type="submission" date="2021-01" db="UniProtKB">
        <authorList>
            <consortium name="EnsemblMetazoa"/>
        </authorList>
    </citation>
    <scope>IDENTIFICATION</scope>
</reference>
<keyword evidence="3" id="KW-0677">Repeat</keyword>
<evidence type="ECO:0000256" key="1">
    <source>
        <dbReference type="ARBA" id="ARBA00022553"/>
    </source>
</evidence>
<feature type="region of interest" description="Disordered" evidence="5">
    <location>
        <begin position="34"/>
        <end position="83"/>
    </location>
</feature>
<dbReference type="InterPro" id="IPR044285">
    <property type="entry name" value="PWP1"/>
</dbReference>
<proteinExistence type="predicted"/>
<dbReference type="PANTHER" id="PTHR14091:SF0">
    <property type="entry name" value="PERIODIC TRYPTOPHAN PROTEIN 1 HOMOLOG"/>
    <property type="match status" value="1"/>
</dbReference>
<dbReference type="InterPro" id="IPR020472">
    <property type="entry name" value="WD40_PAC1"/>
</dbReference>
<dbReference type="InterPro" id="IPR019775">
    <property type="entry name" value="WD40_repeat_CS"/>
</dbReference>
<dbReference type="SMART" id="SM00320">
    <property type="entry name" value="WD40"/>
    <property type="match status" value="4"/>
</dbReference>
<keyword evidence="7" id="KW-1185">Reference proteome</keyword>
<feature type="compositionally biased region" description="Polar residues" evidence="5">
    <location>
        <begin position="464"/>
        <end position="484"/>
    </location>
</feature>
<dbReference type="AlphaFoldDB" id="A0A7M5V687"/>
<dbReference type="GO" id="GO:0006364">
    <property type="term" value="P:rRNA processing"/>
    <property type="evidence" value="ECO:0007669"/>
    <property type="project" value="InterPro"/>
</dbReference>
<feature type="repeat" description="WD" evidence="4">
    <location>
        <begin position="244"/>
        <end position="286"/>
    </location>
</feature>
<evidence type="ECO:0000313" key="7">
    <source>
        <dbReference type="Proteomes" id="UP000594262"/>
    </source>
</evidence>
<dbReference type="RefSeq" id="XP_066918373.1">
    <property type="nucleotide sequence ID" value="XM_067062272.1"/>
</dbReference>
<evidence type="ECO:0000313" key="6">
    <source>
        <dbReference type="EnsemblMetazoa" id="CLYHEMP010503.1"/>
    </source>
</evidence>
<dbReference type="PANTHER" id="PTHR14091">
    <property type="entry name" value="PERIODIC TRYPTOPHAN PROTEIN 1"/>
    <property type="match status" value="1"/>
</dbReference>
<accession>A0A7M5V687</accession>
<protein>
    <recommendedName>
        <fullName evidence="8">Periodic tryptophan protein 1</fullName>
    </recommendedName>
</protein>
<evidence type="ECO:0000256" key="4">
    <source>
        <dbReference type="PROSITE-ProRule" id="PRU00221"/>
    </source>
</evidence>
<evidence type="ECO:0000256" key="3">
    <source>
        <dbReference type="ARBA" id="ARBA00022737"/>
    </source>
</evidence>
<dbReference type="PROSITE" id="PS50294">
    <property type="entry name" value="WD_REPEATS_REGION"/>
    <property type="match status" value="1"/>
</dbReference>
<feature type="compositionally biased region" description="Basic residues" evidence="5">
    <location>
        <begin position="509"/>
        <end position="519"/>
    </location>
</feature>
<feature type="region of interest" description="Disordered" evidence="5">
    <location>
        <begin position="464"/>
        <end position="519"/>
    </location>
</feature>
<dbReference type="InterPro" id="IPR015943">
    <property type="entry name" value="WD40/YVTN_repeat-like_dom_sf"/>
</dbReference>
<dbReference type="InterPro" id="IPR036322">
    <property type="entry name" value="WD40_repeat_dom_sf"/>
</dbReference>
<dbReference type="Pfam" id="PF00400">
    <property type="entry name" value="WD40"/>
    <property type="match status" value="3"/>
</dbReference>
<dbReference type="PROSITE" id="PS00678">
    <property type="entry name" value="WD_REPEATS_1"/>
    <property type="match status" value="2"/>
</dbReference>
<dbReference type="Gene3D" id="2.130.10.10">
    <property type="entry name" value="YVTN repeat-like/Quinoprotein amine dehydrogenase"/>
    <property type="match status" value="1"/>
</dbReference>
<keyword evidence="2 4" id="KW-0853">WD repeat</keyword>
<name>A0A7M5V687_9CNID</name>
<organism evidence="6 7">
    <name type="scientific">Clytia hemisphaerica</name>
    <dbReference type="NCBI Taxonomy" id="252671"/>
    <lineage>
        <taxon>Eukaryota</taxon>
        <taxon>Metazoa</taxon>
        <taxon>Cnidaria</taxon>
        <taxon>Hydrozoa</taxon>
        <taxon>Hydroidolina</taxon>
        <taxon>Leptothecata</taxon>
        <taxon>Obeliida</taxon>
        <taxon>Clytiidae</taxon>
        <taxon>Clytia</taxon>
    </lineage>
</organism>
<sequence>MLTCGVWVKRGIAKEVPDKITLTEEDLKELIDGTEGKLRDVLGDDEDLGLDTDLPTTSKDDPDEDDGAEENVQSTGGKNDEDADIMMEYGLEDYDNEGSLMTGAGMSGLMYYNNPNEDPYVDLKAVDDEEKDDEIIKKDDNLYVIGKMEEELSCLEVYVYNEEEDSLYVHHDILLESFPLCLEWLSFDPSLNGKSGNYVALGTMEPEIQIWDLDIVNTIEPAYTLAGHKKKKKKKGASSSNANQSGHSDAVLCLSWNPNAVNVLASGSADKTICLWDLSKVTTVHRLTHHTDKVQSIKWHPQEPQSLLTGSFDSTAVVLDCRSPKAFKAWKLTGECEQVLWNHFSPYNFFASSDDGVVRYFDVRSDEPVFTLHAHDQATTGISLSTEMKGCLTTVSSDKTMKVWDFSTGKPANILSRDMKMGTMSFINNCPDASLLYAMGGEKEGLKMLNLMETTQGKKYISNMTSTNNENQQGNEASGGNPSTDDVAMEALSTLSLKTDPAKENKEIVKRKKNKKKKK</sequence>
<evidence type="ECO:0000256" key="5">
    <source>
        <dbReference type="SAM" id="MobiDB-lite"/>
    </source>
</evidence>
<keyword evidence="1" id="KW-0597">Phosphoprotein</keyword>
<dbReference type="SUPFAM" id="SSF50978">
    <property type="entry name" value="WD40 repeat-like"/>
    <property type="match status" value="1"/>
</dbReference>
<dbReference type="GO" id="GO:0005634">
    <property type="term" value="C:nucleus"/>
    <property type="evidence" value="ECO:0007669"/>
    <property type="project" value="TreeGrafter"/>
</dbReference>
<dbReference type="EnsemblMetazoa" id="CLYHEMT010503.1">
    <property type="protein sequence ID" value="CLYHEMP010503.1"/>
    <property type="gene ID" value="CLYHEMG010503"/>
</dbReference>
<evidence type="ECO:0008006" key="8">
    <source>
        <dbReference type="Google" id="ProtNLM"/>
    </source>
</evidence>
<dbReference type="OrthoDB" id="270624at2759"/>
<dbReference type="GeneID" id="136805726"/>
<feature type="repeat" description="WD" evidence="4">
    <location>
        <begin position="372"/>
        <end position="414"/>
    </location>
</feature>
<dbReference type="PRINTS" id="PR00320">
    <property type="entry name" value="GPROTEINBRPT"/>
</dbReference>